<keyword evidence="2" id="KW-1185">Reference proteome</keyword>
<reference evidence="1" key="1">
    <citation type="submission" date="2022-08" db="EMBL/GenBank/DDBJ databases">
        <title>A Global Phylogenomic Analysis of the Shiitake Genus Lentinula.</title>
        <authorList>
            <consortium name="DOE Joint Genome Institute"/>
            <person name="Sierra-Patev S."/>
            <person name="Min B."/>
            <person name="Naranjo-Ortiz M."/>
            <person name="Looney B."/>
            <person name="Konkel Z."/>
            <person name="Slot J.C."/>
            <person name="Sakamoto Y."/>
            <person name="Steenwyk J.L."/>
            <person name="Rokas A."/>
            <person name="Carro J."/>
            <person name="Camarero S."/>
            <person name="Ferreira P."/>
            <person name="Molpeceres G."/>
            <person name="Ruiz-Duenas F.J."/>
            <person name="Serrano A."/>
            <person name="Henrissat B."/>
            <person name="Drula E."/>
            <person name="Hughes K.W."/>
            <person name="Mata J.L."/>
            <person name="Ishikawa N.K."/>
            <person name="Vargas-Isla R."/>
            <person name="Ushijima S."/>
            <person name="Smith C.A."/>
            <person name="Ahrendt S."/>
            <person name="Andreopoulos W."/>
            <person name="He G."/>
            <person name="Labutti K."/>
            <person name="Lipzen A."/>
            <person name="Ng V."/>
            <person name="Riley R."/>
            <person name="Sandor L."/>
            <person name="Barry K."/>
            <person name="Martinez A.T."/>
            <person name="Xiao Y."/>
            <person name="Gibbons J.G."/>
            <person name="Terashima K."/>
            <person name="Grigoriev I.V."/>
            <person name="Hibbett D.S."/>
        </authorList>
    </citation>
    <scope>NUCLEOTIDE SEQUENCE</scope>
    <source>
        <strain evidence="1">JLM2183</strain>
    </source>
</reference>
<evidence type="ECO:0000313" key="1">
    <source>
        <dbReference type="EMBL" id="KAJ4467808.1"/>
    </source>
</evidence>
<name>A0A9W9DFB7_9AGAR</name>
<proteinExistence type="predicted"/>
<comment type="caution">
    <text evidence="1">The sequence shown here is derived from an EMBL/GenBank/DDBJ whole genome shotgun (WGS) entry which is preliminary data.</text>
</comment>
<accession>A0A9W9DFB7</accession>
<organism evidence="1 2">
    <name type="scientific">Lentinula aciculospora</name>
    <dbReference type="NCBI Taxonomy" id="153920"/>
    <lineage>
        <taxon>Eukaryota</taxon>
        <taxon>Fungi</taxon>
        <taxon>Dikarya</taxon>
        <taxon>Basidiomycota</taxon>
        <taxon>Agaricomycotina</taxon>
        <taxon>Agaricomycetes</taxon>
        <taxon>Agaricomycetidae</taxon>
        <taxon>Agaricales</taxon>
        <taxon>Marasmiineae</taxon>
        <taxon>Omphalotaceae</taxon>
        <taxon>Lentinula</taxon>
    </lineage>
</organism>
<sequence length="370" mass="41692">MSSPSVQLSPDHLGNLEEEGFIEPDLDPAEEVLENFILESVPPSEPSMNTTQACPSKKQKWADIGGKKPDWLSLPPSIDEAAKALIDIETALQPRWRTGAGFKDLKLNYFTWSHMEGMRALLALYTAVDSHSGGKWVDSSMTAAIAIGHGKYCARTLRVMSRQYMQDRAILPFNPFGDWNETLLVNEDLCQELNLHLQQLYTTDKGITSSQVVEFLSRPDIIQKHGITKQISKSTAIHYLHVMGYHFSWTLTGQYVDGHECDDLWKCTHIFDKDRNDITDQIESLLASGKHVVLWYHDESIFYAHDCRRKAWYHKDAKAKPYRKGEGVSLMVADFVSADYGWLVGPKSGQSACVLLEPGKNCTCCNGYLT</sequence>
<dbReference type="OrthoDB" id="10044727at2759"/>
<gene>
    <name evidence="1" type="ORF">J3R30DRAFT_3662318</name>
</gene>
<protein>
    <submittedName>
        <fullName evidence="1">Uncharacterized protein</fullName>
    </submittedName>
</protein>
<evidence type="ECO:0000313" key="2">
    <source>
        <dbReference type="Proteomes" id="UP001150266"/>
    </source>
</evidence>
<dbReference type="Proteomes" id="UP001150266">
    <property type="component" value="Unassembled WGS sequence"/>
</dbReference>
<dbReference type="EMBL" id="JAOTPV010000039">
    <property type="protein sequence ID" value="KAJ4467808.1"/>
    <property type="molecule type" value="Genomic_DNA"/>
</dbReference>
<dbReference type="AlphaFoldDB" id="A0A9W9DFB7"/>